<feature type="transmembrane region" description="Helical" evidence="1">
    <location>
        <begin position="129"/>
        <end position="150"/>
    </location>
</feature>
<evidence type="ECO:0000256" key="1">
    <source>
        <dbReference type="SAM" id="Phobius"/>
    </source>
</evidence>
<name>A0AAW8J4X4_9GAMM</name>
<reference evidence="2" key="1">
    <citation type="submission" date="2023-08" db="EMBL/GenBank/DDBJ databases">
        <title>Emergence of clinically-relevant ST2 carbapenem-resistant Acinetobacter baumannii strains in hospital sewages in Zhejiang, East of China.</title>
        <authorList>
            <person name="Kaichao C."/>
            <person name="Zhang R."/>
        </authorList>
    </citation>
    <scope>NUCLEOTIDE SEQUENCE</scope>
    <source>
        <strain evidence="2">M-RB-37</strain>
    </source>
</reference>
<dbReference type="AlphaFoldDB" id="A0AAW8J4X4"/>
<evidence type="ECO:0000313" key="3">
    <source>
        <dbReference type="Proteomes" id="UP001243844"/>
    </source>
</evidence>
<comment type="caution">
    <text evidence="2">The sequence shown here is derived from an EMBL/GenBank/DDBJ whole genome shotgun (WGS) entry which is preliminary data.</text>
</comment>
<organism evidence="2 3">
    <name type="scientific">Acinetobacter rudis</name>
    <dbReference type="NCBI Taxonomy" id="632955"/>
    <lineage>
        <taxon>Bacteria</taxon>
        <taxon>Pseudomonadati</taxon>
        <taxon>Pseudomonadota</taxon>
        <taxon>Gammaproteobacteria</taxon>
        <taxon>Moraxellales</taxon>
        <taxon>Moraxellaceae</taxon>
        <taxon>Acinetobacter</taxon>
    </lineage>
</organism>
<dbReference type="Proteomes" id="UP001243844">
    <property type="component" value="Unassembled WGS sequence"/>
</dbReference>
<keyword evidence="1" id="KW-0812">Transmembrane</keyword>
<keyword evidence="1" id="KW-1133">Transmembrane helix</keyword>
<gene>
    <name evidence="2" type="ORF">RFH47_03220</name>
</gene>
<keyword evidence="1" id="KW-0472">Membrane</keyword>
<sequence>MSGFDSIKSQATRQDVNLSLITLQRRQRNLYIVAIFSICIMLLACFLLVIQQQLVLSYWDLSRSVQQLHIPASVDLTSFQSRELPHYLERFMGWLGWFFLKIFAVLIGGFCLIRVLKHFGYFQRRFKSLVLKFVAWLISCILIWSSLSYIQHRLNVAEQQPYSMLLSYDQNIQDSVMAQQLAYGRELEAVKAYLLAQTALLHDPVDKAAAQSYMQQLLVSEQSQPYFMSYGFKPEQLWAMQQQLYGKSVSPITKQLDQQAEKAEKISSVIQVLLYVLAGFALLSALFSYLLARNIQQRCLRIDQFIH</sequence>
<proteinExistence type="predicted"/>
<protein>
    <submittedName>
        <fullName evidence="2">Uncharacterized protein</fullName>
    </submittedName>
</protein>
<dbReference type="RefSeq" id="WP_308980966.1">
    <property type="nucleotide sequence ID" value="NZ_JAVIDL010000004.1"/>
</dbReference>
<evidence type="ECO:0000313" key="2">
    <source>
        <dbReference type="EMBL" id="MDQ8934748.1"/>
    </source>
</evidence>
<dbReference type="EMBL" id="JAVIDL010000004">
    <property type="protein sequence ID" value="MDQ8934748.1"/>
    <property type="molecule type" value="Genomic_DNA"/>
</dbReference>
<feature type="transmembrane region" description="Helical" evidence="1">
    <location>
        <begin position="30"/>
        <end position="50"/>
    </location>
</feature>
<feature type="transmembrane region" description="Helical" evidence="1">
    <location>
        <begin position="94"/>
        <end position="117"/>
    </location>
</feature>
<accession>A0AAW8J4X4</accession>
<feature type="transmembrane region" description="Helical" evidence="1">
    <location>
        <begin position="272"/>
        <end position="292"/>
    </location>
</feature>